<dbReference type="Gene3D" id="3.40.50.410">
    <property type="entry name" value="von Willebrand factor, type A domain"/>
    <property type="match status" value="1"/>
</dbReference>
<keyword evidence="4" id="KW-1185">Reference proteome</keyword>
<gene>
    <name evidence="3" type="ORF">PEV8663_00637</name>
</gene>
<feature type="signal peptide" evidence="1">
    <location>
        <begin position="1"/>
        <end position="19"/>
    </location>
</feature>
<dbReference type="InterPro" id="IPR036465">
    <property type="entry name" value="vWFA_dom_sf"/>
</dbReference>
<evidence type="ECO:0000313" key="3">
    <source>
        <dbReference type="EMBL" id="SMX35920.1"/>
    </source>
</evidence>
<reference evidence="3 4" key="1">
    <citation type="submission" date="2017-05" db="EMBL/GenBank/DDBJ databases">
        <authorList>
            <person name="Song R."/>
            <person name="Chenine A.L."/>
            <person name="Ruprecht R.M."/>
        </authorList>
    </citation>
    <scope>NUCLEOTIDE SEQUENCE [LARGE SCALE GENOMIC DNA]</scope>
    <source>
        <strain evidence="3 4">CECT 8663</strain>
    </source>
</reference>
<evidence type="ECO:0000256" key="1">
    <source>
        <dbReference type="SAM" id="SignalP"/>
    </source>
</evidence>
<dbReference type="SUPFAM" id="SSF53300">
    <property type="entry name" value="vWA-like"/>
    <property type="match status" value="1"/>
</dbReference>
<evidence type="ECO:0000313" key="4">
    <source>
        <dbReference type="Proteomes" id="UP000220836"/>
    </source>
</evidence>
<dbReference type="PROSITE" id="PS50234">
    <property type="entry name" value="VWFA"/>
    <property type="match status" value="1"/>
</dbReference>
<dbReference type="AlphaFoldDB" id="A0A238JZ44"/>
<feature type="chain" id="PRO_5012873089" evidence="1">
    <location>
        <begin position="20"/>
        <end position="919"/>
    </location>
</feature>
<sequence>MLRLLISTFLIAFASVAPAQDNANTILVMDGSGSMWGQIEGVNKIVIAREVVADLLDNFPVDQNLGLTVYGHRERGNCADIETVVAPGPDTKELIRAAVNGINPRGKTPMTDAIIAAAEALRYTEERATVILISDGIETCNPDPCAAARALEEAGIDFTAHVVGFDVTDPEALAQMQCLAGETGGQFLTASDANELTDALNTVVVEPVYVPQTVQIVGVLTPNGPEITEAIRWNILPQAGANFDGAGPGFGIDLPGGAYDVVGIRESDSADAGVTFDVAALETDQGLRIEVVFPEPQPDPTMITFRAVIGTENGPDIDTPVFWDIGSEADGAIVDDEMTNPLSAMLELGSHTVTAYWAEQETTSQPRQFMVTADPREIVVVFEPPAITASIGAPSTAIVGSTIEVTWNGPENADDFIGIGKVDATGSARWRNFTKVSDSSPLQLVIPPEPGQYDIAYFDGATNTVLGSATIEVMAAEITINAPGEASVSEVFELTWTGPDYTNDFIGIGMVGASGSGQWRNFTLTSEGSPMRLQAPSVPGEYLIKYFFDQENWPALEVSIIVVEPEVSVSAPSEADVSQMIEVAWTGPNTPGDFIGIGLVGANGSGQWRNFTSTADGNPLQLRTPAEPGDYVIKYFLDQNNTPLFETPITLREPEVSVTAPATAEVSSMIEVSWTGPDTPGDFIGIGMVGQSGSGQWRSFTSTADGNPLQLLVPAEPGDYVIKYFLDQRNTPLFELPISVTPATITMDVPAVMTGGTFVDIPWTGPNHPGDFIGIGLAGQSGSGQWRSFVETANGSPARLRIPTAGGDYVVKYFLDQRNTPAMTVPVSVTTPPATLDAPAIAAAGSSIEVAWTGPNYDGDYVGIGKTGSSGSSQWRAFAKTADGAVLTITLPDEKGDYIIKYFVNADRASIVQRAITIQ</sequence>
<evidence type="ECO:0000259" key="2">
    <source>
        <dbReference type="PROSITE" id="PS50234"/>
    </source>
</evidence>
<accession>A0A238JZ44</accession>
<dbReference type="SMART" id="SM00327">
    <property type="entry name" value="VWA"/>
    <property type="match status" value="1"/>
</dbReference>
<dbReference type="OrthoDB" id="9783818at2"/>
<keyword evidence="1" id="KW-0732">Signal</keyword>
<protein>
    <submittedName>
        <fullName evidence="3">von Willebrand factor type A domain protein</fullName>
    </submittedName>
</protein>
<organism evidence="3 4">
    <name type="scientific">Pelagimonas varians</name>
    <dbReference type="NCBI Taxonomy" id="696760"/>
    <lineage>
        <taxon>Bacteria</taxon>
        <taxon>Pseudomonadati</taxon>
        <taxon>Pseudomonadota</taxon>
        <taxon>Alphaproteobacteria</taxon>
        <taxon>Rhodobacterales</taxon>
        <taxon>Roseobacteraceae</taxon>
        <taxon>Pelagimonas</taxon>
    </lineage>
</organism>
<dbReference type="Pfam" id="PF00092">
    <property type="entry name" value="VWA"/>
    <property type="match status" value="1"/>
</dbReference>
<proteinExistence type="predicted"/>
<dbReference type="Proteomes" id="UP000220836">
    <property type="component" value="Unassembled WGS sequence"/>
</dbReference>
<name>A0A238JZ44_9RHOB</name>
<feature type="domain" description="VWFA" evidence="2">
    <location>
        <begin position="24"/>
        <end position="203"/>
    </location>
</feature>
<dbReference type="InterPro" id="IPR002035">
    <property type="entry name" value="VWF_A"/>
</dbReference>
<dbReference type="EMBL" id="FXYH01000002">
    <property type="protein sequence ID" value="SMX35920.1"/>
    <property type="molecule type" value="Genomic_DNA"/>
</dbReference>
<dbReference type="RefSeq" id="WP_097803189.1">
    <property type="nucleotide sequence ID" value="NZ_FXYH01000002.1"/>
</dbReference>